<name>A0A0F9S5J6_9ZZZZ</name>
<dbReference type="EMBL" id="LAZR01002872">
    <property type="protein sequence ID" value="KKN24588.1"/>
    <property type="molecule type" value="Genomic_DNA"/>
</dbReference>
<gene>
    <name evidence="1" type="ORF">LCGC14_0893420</name>
</gene>
<reference evidence="1" key="1">
    <citation type="journal article" date="2015" name="Nature">
        <title>Complex archaea that bridge the gap between prokaryotes and eukaryotes.</title>
        <authorList>
            <person name="Spang A."/>
            <person name="Saw J.H."/>
            <person name="Jorgensen S.L."/>
            <person name="Zaremba-Niedzwiedzka K."/>
            <person name="Martijn J."/>
            <person name="Lind A.E."/>
            <person name="van Eijk R."/>
            <person name="Schleper C."/>
            <person name="Guy L."/>
            <person name="Ettema T.J."/>
        </authorList>
    </citation>
    <scope>NUCLEOTIDE SEQUENCE</scope>
</reference>
<comment type="caution">
    <text evidence="1">The sequence shown here is derived from an EMBL/GenBank/DDBJ whole genome shotgun (WGS) entry which is preliminary data.</text>
</comment>
<protein>
    <submittedName>
        <fullName evidence="1">Uncharacterized protein</fullName>
    </submittedName>
</protein>
<sequence length="113" mass="12866">MLNNYPTSPEVRCTPGGTPNGMQFEITMPQVCVPAKCEQLLFKLGWTVRTSNPDTQEMLYYKCPQNDATGEIKKGWDFDLQNGYWHWYEAMAYEFGKFMSIGDDSHAGNDSHG</sequence>
<dbReference type="AlphaFoldDB" id="A0A0F9S5J6"/>
<evidence type="ECO:0000313" key="1">
    <source>
        <dbReference type="EMBL" id="KKN24588.1"/>
    </source>
</evidence>
<proteinExistence type="predicted"/>
<organism evidence="1">
    <name type="scientific">marine sediment metagenome</name>
    <dbReference type="NCBI Taxonomy" id="412755"/>
    <lineage>
        <taxon>unclassified sequences</taxon>
        <taxon>metagenomes</taxon>
        <taxon>ecological metagenomes</taxon>
    </lineage>
</organism>
<accession>A0A0F9S5J6</accession>